<organism evidence="7 8">
    <name type="scientific">Desulfosarcina widdelii</name>
    <dbReference type="NCBI Taxonomy" id="947919"/>
    <lineage>
        <taxon>Bacteria</taxon>
        <taxon>Pseudomonadati</taxon>
        <taxon>Thermodesulfobacteriota</taxon>
        <taxon>Desulfobacteria</taxon>
        <taxon>Desulfobacterales</taxon>
        <taxon>Desulfosarcinaceae</taxon>
        <taxon>Desulfosarcina</taxon>
    </lineage>
</organism>
<feature type="transmembrane region" description="Helical" evidence="6">
    <location>
        <begin position="251"/>
        <end position="277"/>
    </location>
</feature>
<keyword evidence="2" id="KW-1003">Cell membrane</keyword>
<dbReference type="Pfam" id="PF02653">
    <property type="entry name" value="BPD_transp_2"/>
    <property type="match status" value="1"/>
</dbReference>
<keyword evidence="4 6" id="KW-1133">Transmembrane helix</keyword>
<comment type="subcellular location">
    <subcellularLocation>
        <location evidence="1">Cell membrane</location>
        <topology evidence="1">Multi-pass membrane protein</topology>
    </subcellularLocation>
</comment>
<dbReference type="RefSeq" id="WP_155305740.1">
    <property type="nucleotide sequence ID" value="NZ_AP021875.1"/>
</dbReference>
<feature type="transmembrane region" description="Helical" evidence="6">
    <location>
        <begin position="208"/>
        <end position="239"/>
    </location>
</feature>
<evidence type="ECO:0000256" key="5">
    <source>
        <dbReference type="ARBA" id="ARBA00023136"/>
    </source>
</evidence>
<feature type="transmembrane region" description="Helical" evidence="6">
    <location>
        <begin position="86"/>
        <end position="103"/>
    </location>
</feature>
<dbReference type="EMBL" id="AP021875">
    <property type="protein sequence ID" value="BBO76942.1"/>
    <property type="molecule type" value="Genomic_DNA"/>
</dbReference>
<dbReference type="AlphaFoldDB" id="A0A5K7Z4L1"/>
<keyword evidence="3 6" id="KW-0812">Transmembrane</keyword>
<dbReference type="InterPro" id="IPR001851">
    <property type="entry name" value="ABC_transp_permease"/>
</dbReference>
<evidence type="ECO:0000256" key="6">
    <source>
        <dbReference type="SAM" id="Phobius"/>
    </source>
</evidence>
<name>A0A5K7Z4L1_9BACT</name>
<dbReference type="InterPro" id="IPR043428">
    <property type="entry name" value="LivM-like"/>
</dbReference>
<keyword evidence="8" id="KW-1185">Reference proteome</keyword>
<accession>A0A5K7Z4L1</accession>
<dbReference type="GO" id="GO:0015658">
    <property type="term" value="F:branched-chain amino acid transmembrane transporter activity"/>
    <property type="evidence" value="ECO:0007669"/>
    <property type="project" value="InterPro"/>
</dbReference>
<evidence type="ECO:0000313" key="7">
    <source>
        <dbReference type="EMBL" id="BBO76942.1"/>
    </source>
</evidence>
<reference evidence="7 8" key="1">
    <citation type="submission" date="2019-11" db="EMBL/GenBank/DDBJ databases">
        <title>Comparative genomics of hydrocarbon-degrading Desulfosarcina strains.</title>
        <authorList>
            <person name="Watanabe M."/>
            <person name="Kojima H."/>
            <person name="Fukui M."/>
        </authorList>
    </citation>
    <scope>NUCLEOTIDE SEQUENCE [LARGE SCALE GENOMIC DNA]</scope>
    <source>
        <strain evidence="7 8">PP31</strain>
    </source>
</reference>
<dbReference type="GO" id="GO:0005886">
    <property type="term" value="C:plasma membrane"/>
    <property type="evidence" value="ECO:0007669"/>
    <property type="project" value="UniProtKB-SubCell"/>
</dbReference>
<evidence type="ECO:0000256" key="3">
    <source>
        <dbReference type="ARBA" id="ARBA00022692"/>
    </source>
</evidence>
<dbReference type="KEGG" id="dwd:DSCW_43590"/>
<gene>
    <name evidence="7" type="ORF">DSCW_43590</name>
</gene>
<evidence type="ECO:0000313" key="8">
    <source>
        <dbReference type="Proteomes" id="UP000427769"/>
    </source>
</evidence>
<evidence type="ECO:0000256" key="2">
    <source>
        <dbReference type="ARBA" id="ARBA00022475"/>
    </source>
</evidence>
<sequence length="287" mass="29874">MGIYELSLATVVGINIILAVGLNLITGFCGQISLGHAAFYGIGAYTAALMAKAGMPGPVNLVAAMVMAGAVGVLVGMTSLRVREDFLAITTMGVGFLFLGIVRQQESLLGGELGISSIPSFGVGKMGFFVLVLVLAVLAVAFSLYIKRSWMGFAFEAVADDEDTARVISVDVPAYKLAAFALGTALAGLAGGLYCYFARFIVPDDFGFITSISVLSMVAVGGIGSVFGVIVGTALLTLIPEFFRFISDYKLLVYGALLFGVMRFAPDGLAGLTALAFKRVQRKGGAV</sequence>
<feature type="transmembrane region" description="Helical" evidence="6">
    <location>
        <begin position="123"/>
        <end position="146"/>
    </location>
</feature>
<dbReference type="CDD" id="cd06581">
    <property type="entry name" value="TM_PBP1_LivM_like"/>
    <property type="match status" value="1"/>
</dbReference>
<dbReference type="OrthoDB" id="9780757at2"/>
<dbReference type="PANTHER" id="PTHR30482">
    <property type="entry name" value="HIGH-AFFINITY BRANCHED-CHAIN AMINO ACID TRANSPORT SYSTEM PERMEASE"/>
    <property type="match status" value="1"/>
</dbReference>
<feature type="transmembrane region" description="Helical" evidence="6">
    <location>
        <begin position="6"/>
        <end position="25"/>
    </location>
</feature>
<dbReference type="Proteomes" id="UP000427769">
    <property type="component" value="Chromosome"/>
</dbReference>
<evidence type="ECO:0000256" key="1">
    <source>
        <dbReference type="ARBA" id="ARBA00004651"/>
    </source>
</evidence>
<dbReference type="PANTHER" id="PTHR30482:SF10">
    <property type="entry name" value="HIGH-AFFINITY BRANCHED-CHAIN AMINO ACID TRANSPORT PROTEIN BRAE"/>
    <property type="match status" value="1"/>
</dbReference>
<keyword evidence="5 6" id="KW-0472">Membrane</keyword>
<protein>
    <submittedName>
        <fullName evidence="7">Branched-chain amino acid ABC transporter permease</fullName>
    </submittedName>
</protein>
<proteinExistence type="predicted"/>
<evidence type="ECO:0000256" key="4">
    <source>
        <dbReference type="ARBA" id="ARBA00022989"/>
    </source>
</evidence>
<feature type="transmembrane region" description="Helical" evidence="6">
    <location>
        <begin position="177"/>
        <end position="202"/>
    </location>
</feature>
<feature type="transmembrane region" description="Helical" evidence="6">
    <location>
        <begin position="61"/>
        <end position="79"/>
    </location>
</feature>